<dbReference type="GeneTree" id="ENSGT00940000153246"/>
<dbReference type="Proteomes" id="UP000265020">
    <property type="component" value="Unassembled WGS sequence"/>
</dbReference>
<feature type="domain" description="DUF4455" evidence="1">
    <location>
        <begin position="2"/>
        <end position="182"/>
    </location>
</feature>
<keyword evidence="3" id="KW-1185">Reference proteome</keyword>
<proteinExistence type="predicted"/>
<accession>A0A3Q2E947</accession>
<name>A0A3Q2E947_CYPVA</name>
<dbReference type="PANTHER" id="PTHR21444">
    <property type="entry name" value="COILED-COIL DOMAIN-CONTAINING PROTEIN 180"/>
    <property type="match status" value="1"/>
</dbReference>
<dbReference type="Ensembl" id="ENSCVAT00000019830.1">
    <property type="protein sequence ID" value="ENSCVAP00000028124.1"/>
    <property type="gene ID" value="ENSCVAG00000014969.1"/>
</dbReference>
<dbReference type="OMA" id="EYIMINI"/>
<evidence type="ECO:0000313" key="3">
    <source>
        <dbReference type="Proteomes" id="UP000265020"/>
    </source>
</evidence>
<evidence type="ECO:0000313" key="2">
    <source>
        <dbReference type="Ensembl" id="ENSCVAP00000028124.1"/>
    </source>
</evidence>
<dbReference type="PANTHER" id="PTHR21444:SF14">
    <property type="entry name" value="COILED-COIL DOMAIN-CONTAINING PROTEIN 180"/>
    <property type="match status" value="1"/>
</dbReference>
<organism evidence="2 3">
    <name type="scientific">Cyprinodon variegatus</name>
    <name type="common">Sheepshead minnow</name>
    <dbReference type="NCBI Taxonomy" id="28743"/>
    <lineage>
        <taxon>Eukaryota</taxon>
        <taxon>Metazoa</taxon>
        <taxon>Chordata</taxon>
        <taxon>Craniata</taxon>
        <taxon>Vertebrata</taxon>
        <taxon>Euteleostomi</taxon>
        <taxon>Actinopterygii</taxon>
        <taxon>Neopterygii</taxon>
        <taxon>Teleostei</taxon>
        <taxon>Neoteleostei</taxon>
        <taxon>Acanthomorphata</taxon>
        <taxon>Ovalentaria</taxon>
        <taxon>Atherinomorphae</taxon>
        <taxon>Cyprinodontiformes</taxon>
        <taxon>Cyprinodontidae</taxon>
        <taxon>Cyprinodon</taxon>
    </lineage>
</organism>
<evidence type="ECO:0000259" key="1">
    <source>
        <dbReference type="Pfam" id="PF14643"/>
    </source>
</evidence>
<dbReference type="AlphaFoldDB" id="A0A3Q2E947"/>
<reference evidence="2" key="2">
    <citation type="submission" date="2025-09" db="UniProtKB">
        <authorList>
            <consortium name="Ensembl"/>
        </authorList>
    </citation>
    <scope>IDENTIFICATION</scope>
</reference>
<protein>
    <recommendedName>
        <fullName evidence="1">DUF4455 domain-containing protein</fullName>
    </recommendedName>
</protein>
<dbReference type="InterPro" id="IPR028089">
    <property type="entry name" value="DUF4455"/>
</dbReference>
<reference evidence="2" key="1">
    <citation type="submission" date="2025-08" db="UniProtKB">
        <authorList>
            <consortium name="Ensembl"/>
        </authorList>
    </citation>
    <scope>IDENTIFICATION</scope>
</reference>
<dbReference type="Pfam" id="PF14643">
    <property type="entry name" value="DUF4455"/>
    <property type="match status" value="1"/>
</dbReference>
<sequence length="188" mass="22054">RQKKIQVSELDQKLSRCERSRREKLKVILKKYCHLLELISFLFPPDVHRLIHDEATALNHALLANQCSIARLIMLLKQENLQQQALIRRHWEDRLDQWRSNKVEEVVQQLRSMKQTKEDLIKQQNPLLLSTCRLHPLLCLPNKFHSLCFSSLVPPTCSSALVSDWFDELNTVNQLIGNFLMHSDQTPV</sequence>